<evidence type="ECO:0000313" key="2">
    <source>
        <dbReference type="Proteomes" id="UP001162164"/>
    </source>
</evidence>
<dbReference type="SUPFAM" id="SSF48452">
    <property type="entry name" value="TPR-like"/>
    <property type="match status" value="1"/>
</dbReference>
<gene>
    <name evidence="1" type="ORF">NQ317_008616</name>
</gene>
<keyword evidence="2" id="KW-1185">Reference proteome</keyword>
<comment type="caution">
    <text evidence="1">The sequence shown here is derived from an EMBL/GenBank/DDBJ whole genome shotgun (WGS) entry which is preliminary data.</text>
</comment>
<evidence type="ECO:0000313" key="1">
    <source>
        <dbReference type="EMBL" id="KAJ8969536.1"/>
    </source>
</evidence>
<accession>A0ABQ9IYZ0</accession>
<proteinExistence type="predicted"/>
<sequence>MRLRCRAPQPAGSSIYFLKKEHCSCLDVMPAMRSACWKTANVLSMLVYYPIVNVTQIHRNLRCFSFAKLYFTVGDYENACRYVSSYLSVKPKSAEGHQLLGKALEKLGKKKLH</sequence>
<dbReference type="Proteomes" id="UP001162164">
    <property type="component" value="Unassembled WGS sequence"/>
</dbReference>
<organism evidence="1 2">
    <name type="scientific">Molorchus minor</name>
    <dbReference type="NCBI Taxonomy" id="1323400"/>
    <lineage>
        <taxon>Eukaryota</taxon>
        <taxon>Metazoa</taxon>
        <taxon>Ecdysozoa</taxon>
        <taxon>Arthropoda</taxon>
        <taxon>Hexapoda</taxon>
        <taxon>Insecta</taxon>
        <taxon>Pterygota</taxon>
        <taxon>Neoptera</taxon>
        <taxon>Endopterygota</taxon>
        <taxon>Coleoptera</taxon>
        <taxon>Polyphaga</taxon>
        <taxon>Cucujiformia</taxon>
        <taxon>Chrysomeloidea</taxon>
        <taxon>Cerambycidae</taxon>
        <taxon>Lamiinae</taxon>
        <taxon>Monochamini</taxon>
        <taxon>Molorchus</taxon>
    </lineage>
</organism>
<name>A0ABQ9IYZ0_9CUCU</name>
<protein>
    <submittedName>
        <fullName evidence="1">Uncharacterized protein</fullName>
    </submittedName>
</protein>
<reference evidence="1" key="1">
    <citation type="journal article" date="2023" name="Insect Mol. Biol.">
        <title>Genome sequencing provides insights into the evolution of gene families encoding plant cell wall-degrading enzymes in longhorned beetles.</title>
        <authorList>
            <person name="Shin N.R."/>
            <person name="Okamura Y."/>
            <person name="Kirsch R."/>
            <person name="Pauchet Y."/>
        </authorList>
    </citation>
    <scope>NUCLEOTIDE SEQUENCE</scope>
    <source>
        <strain evidence="1">MMC_N1</strain>
    </source>
</reference>
<dbReference type="Gene3D" id="1.25.40.10">
    <property type="entry name" value="Tetratricopeptide repeat domain"/>
    <property type="match status" value="1"/>
</dbReference>
<dbReference type="EMBL" id="JAPWTJ010001783">
    <property type="protein sequence ID" value="KAJ8969536.1"/>
    <property type="molecule type" value="Genomic_DNA"/>
</dbReference>
<dbReference type="InterPro" id="IPR011990">
    <property type="entry name" value="TPR-like_helical_dom_sf"/>
</dbReference>